<dbReference type="Proteomes" id="UP000008710">
    <property type="component" value="Chromosome"/>
</dbReference>
<name>Q0SI21_RHOJR</name>
<accession>Q0SI21</accession>
<sequence length="62" mass="6965">MAEIRSTMSFLPLSLGRRCYEAEDMTILVVVLLVFLALDALALAGRTPDTHNEVIQHGDFRF</sequence>
<reference evidence="2" key="1">
    <citation type="journal article" date="2006" name="Proc. Natl. Acad. Sci. U.S.A.">
        <title>The complete genome of Rhodococcus sp. RHA1 provides insights into a catabolic powerhouse.</title>
        <authorList>
            <person name="McLeod M.P."/>
            <person name="Warren R.L."/>
            <person name="Hsiao W.W.L."/>
            <person name="Araki N."/>
            <person name="Myhre M."/>
            <person name="Fernandes C."/>
            <person name="Miyazawa D."/>
            <person name="Wong W."/>
            <person name="Lillquist A.L."/>
            <person name="Wang D."/>
            <person name="Dosanjh M."/>
            <person name="Hara H."/>
            <person name="Petrescu A."/>
            <person name="Morin R.D."/>
            <person name="Yang G."/>
            <person name="Stott J.M."/>
            <person name="Schein J.E."/>
            <person name="Shin H."/>
            <person name="Smailus D."/>
            <person name="Siddiqui A.S."/>
            <person name="Marra M.A."/>
            <person name="Jones S.J.M."/>
            <person name="Holt R."/>
            <person name="Brinkman F.S.L."/>
            <person name="Miyauchi K."/>
            <person name="Fukuda M."/>
            <person name="Davies J.E."/>
            <person name="Mohn W.W."/>
            <person name="Eltis L.D."/>
        </authorList>
    </citation>
    <scope>NUCLEOTIDE SEQUENCE [LARGE SCALE GENOMIC DNA]</scope>
    <source>
        <strain evidence="2">RHA1</strain>
    </source>
</reference>
<dbReference type="eggNOG" id="ENOG5031FGC">
    <property type="taxonomic scope" value="Bacteria"/>
</dbReference>
<protein>
    <submittedName>
        <fullName evidence="1">Uncharacterized protein</fullName>
    </submittedName>
</protein>
<dbReference type="HOGENOM" id="CLU_2901280_0_0_11"/>
<evidence type="ECO:0000313" key="2">
    <source>
        <dbReference type="Proteomes" id="UP000008710"/>
    </source>
</evidence>
<evidence type="ECO:0000313" key="1">
    <source>
        <dbReference type="EMBL" id="ABG92815.1"/>
    </source>
</evidence>
<dbReference type="AlphaFoldDB" id="Q0SI21"/>
<organism evidence="1 2">
    <name type="scientific">Rhodococcus jostii (strain RHA1)</name>
    <dbReference type="NCBI Taxonomy" id="101510"/>
    <lineage>
        <taxon>Bacteria</taxon>
        <taxon>Bacillati</taxon>
        <taxon>Actinomycetota</taxon>
        <taxon>Actinomycetes</taxon>
        <taxon>Mycobacteriales</taxon>
        <taxon>Nocardiaceae</taxon>
        <taxon>Rhodococcus</taxon>
    </lineage>
</organism>
<gene>
    <name evidence="1" type="ordered locus">RHA1_ro00987</name>
</gene>
<dbReference type="EMBL" id="CP000431">
    <property type="protein sequence ID" value="ABG92815.1"/>
    <property type="molecule type" value="Genomic_DNA"/>
</dbReference>
<proteinExistence type="predicted"/>
<dbReference type="KEGG" id="rha:RHA1_ro00987"/>